<evidence type="ECO:0000256" key="2">
    <source>
        <dbReference type="SAM" id="SignalP"/>
    </source>
</evidence>
<sequence>MGCHRQLSLSLFVFIFIDCANAVFSSATPHALLWDSWAPAPEAVRNEINFDELDAYLESVKSTSSQANGRDLEMTPTRPELLSPSHQAQGRLSKLPYEFSSSPSSHQNSQTSEGRLKRGEKRHFLGDGRKSKQAVEPGVATEKSASDHLKSYAPNQFLESPASPHDDLTFEELQMMWDELEKYPPPFKTSNQEEHPAVINPPLPGLLFDEEPGHEGAVGSPRMAASPVSPKRQRISESLDSGRKTNVNFLTSTLPKTVFSVIQHDQWNHGTFESFGESCSKAYEETNPVVDSSKNVELPTPPSSSVEHHHEIPDPVDFSSDSQVASSGSVFPLTAYLPKRLEIQKSGGELVGQDLGSSKEDPIDKTTCEVDTSQHQPKYPRLSFEKDIFDSQDLSNKDQLQCERILSLVKNKAKLIMRPDEIIQAKRKMRGPGRGSADKESKYSSKPQRTIRVRERSQLLRGQRFNFMENEDLWYTYWEDQTQFDFKDYSLKNLSSDTLRSIFPTFLFNVEMITTIIPRTEKQVTYTDELKRAAEFFVTNAKIACEKMIEERKAKKIKSRKNDPFCHINMLAPTFLWSFLEPWIKTHYNELFMQMSRGSNKLTRQSKGVINTFFTYSAGQLTKHYKDLIENPQLTVYQPHLK</sequence>
<reference evidence="3 4" key="1">
    <citation type="submission" date="2017-12" db="EMBL/GenBank/DDBJ databases">
        <title>Gene loss provides genomic basis for host adaptation in cereal stripe rust fungi.</title>
        <authorList>
            <person name="Xia C."/>
        </authorList>
    </citation>
    <scope>NUCLEOTIDE SEQUENCE [LARGE SCALE GENOMIC DNA]</scope>
    <source>
        <strain evidence="3 4">93TX-2</strain>
    </source>
</reference>
<evidence type="ECO:0000256" key="1">
    <source>
        <dbReference type="SAM" id="MobiDB-lite"/>
    </source>
</evidence>
<dbReference type="EMBL" id="PKSM01000047">
    <property type="protein sequence ID" value="POW19519.1"/>
    <property type="molecule type" value="Genomic_DNA"/>
</dbReference>
<dbReference type="Proteomes" id="UP000238274">
    <property type="component" value="Unassembled WGS sequence"/>
</dbReference>
<feature type="region of interest" description="Disordered" evidence="1">
    <location>
        <begin position="291"/>
        <end position="312"/>
    </location>
</feature>
<gene>
    <name evidence="3" type="ORF">PSHT_04560</name>
</gene>
<name>A0A2S4WCP3_9BASI</name>
<dbReference type="VEuPathDB" id="FungiDB:PSTT_01894"/>
<evidence type="ECO:0000313" key="3">
    <source>
        <dbReference type="EMBL" id="POW19519.1"/>
    </source>
</evidence>
<feature type="region of interest" description="Disordered" evidence="1">
    <location>
        <begin position="61"/>
        <end position="147"/>
    </location>
</feature>
<protein>
    <submittedName>
        <fullName evidence="3">Uncharacterized protein</fullName>
    </submittedName>
</protein>
<evidence type="ECO:0000313" key="4">
    <source>
        <dbReference type="Proteomes" id="UP000238274"/>
    </source>
</evidence>
<dbReference type="OrthoDB" id="10646892at2759"/>
<comment type="caution">
    <text evidence="3">The sequence shown here is derived from an EMBL/GenBank/DDBJ whole genome shotgun (WGS) entry which is preliminary data.</text>
</comment>
<feature type="chain" id="PRO_5015484117" evidence="2">
    <location>
        <begin position="23"/>
        <end position="642"/>
    </location>
</feature>
<reference evidence="4" key="3">
    <citation type="journal article" date="2018" name="Mol. Plant Microbe Interact.">
        <title>Genome sequence resources for the wheat stripe rust pathogen (Puccinia striiformis f. sp. tritici) and the barley stripe rust pathogen (Puccinia striiformis f. sp. hordei).</title>
        <authorList>
            <person name="Xia C."/>
            <person name="Wang M."/>
            <person name="Yin C."/>
            <person name="Cornejo O.E."/>
            <person name="Hulbert S.H."/>
            <person name="Chen X."/>
        </authorList>
    </citation>
    <scope>NUCLEOTIDE SEQUENCE [LARGE SCALE GENOMIC DNA]</scope>
    <source>
        <strain evidence="4">93TX-2</strain>
    </source>
</reference>
<dbReference type="VEuPathDB" id="FungiDB:PSHT_04560"/>
<dbReference type="AlphaFoldDB" id="A0A2S4WCP3"/>
<feature type="compositionally biased region" description="Basic and acidic residues" evidence="1">
    <location>
        <begin position="114"/>
        <end position="130"/>
    </location>
</feature>
<keyword evidence="4" id="KW-1185">Reference proteome</keyword>
<keyword evidence="2" id="KW-0732">Signal</keyword>
<feature type="signal peptide" evidence="2">
    <location>
        <begin position="1"/>
        <end position="22"/>
    </location>
</feature>
<accession>A0A2S4WCP3</accession>
<feature type="compositionally biased region" description="Low complexity" evidence="1">
    <location>
        <begin position="100"/>
        <end position="112"/>
    </location>
</feature>
<dbReference type="VEuPathDB" id="FungiDB:PSTT_05737"/>
<feature type="region of interest" description="Disordered" evidence="1">
    <location>
        <begin position="425"/>
        <end position="448"/>
    </location>
</feature>
<proteinExistence type="predicted"/>
<reference evidence="4" key="2">
    <citation type="journal article" date="2018" name="BMC Genomics">
        <title>Genomic insights into host adaptation between the wheat stripe rust pathogen (Puccinia striiformis f. sp. tritici) and the barley stripe rust pathogen (Puccinia striiformis f. sp. hordei).</title>
        <authorList>
            <person name="Xia C."/>
            <person name="Wang M."/>
            <person name="Yin C."/>
            <person name="Cornejo O.E."/>
            <person name="Hulbert S.H."/>
            <person name="Chen X."/>
        </authorList>
    </citation>
    <scope>NUCLEOTIDE SEQUENCE [LARGE SCALE GENOMIC DNA]</scope>
    <source>
        <strain evidence="4">93TX-2</strain>
    </source>
</reference>
<organism evidence="3 4">
    <name type="scientific">Puccinia striiformis</name>
    <dbReference type="NCBI Taxonomy" id="27350"/>
    <lineage>
        <taxon>Eukaryota</taxon>
        <taxon>Fungi</taxon>
        <taxon>Dikarya</taxon>
        <taxon>Basidiomycota</taxon>
        <taxon>Pucciniomycotina</taxon>
        <taxon>Pucciniomycetes</taxon>
        <taxon>Pucciniales</taxon>
        <taxon>Pucciniaceae</taxon>
        <taxon>Puccinia</taxon>
    </lineage>
</organism>